<keyword evidence="3" id="KW-1185">Reference proteome</keyword>
<protein>
    <submittedName>
        <fullName evidence="2">Alpha/beta fold hydrolase</fullName>
    </submittedName>
</protein>
<dbReference type="Gene3D" id="3.40.50.1820">
    <property type="entry name" value="alpha/beta hydrolase"/>
    <property type="match status" value="1"/>
</dbReference>
<proteinExistence type="predicted"/>
<evidence type="ECO:0000259" key="1">
    <source>
        <dbReference type="Pfam" id="PF00561"/>
    </source>
</evidence>
<dbReference type="SUPFAM" id="SSF53474">
    <property type="entry name" value="alpha/beta-Hydrolases"/>
    <property type="match status" value="1"/>
</dbReference>
<dbReference type="InterPro" id="IPR014710">
    <property type="entry name" value="RmlC-like_jellyroll"/>
</dbReference>
<sequence length="430" mass="47377">MDAAEAGGLNWGSLAADVPLAEVLSRHHWAAGTLRPGPVAPLSNDRIARRVVAAGSLEDGRPVHLLVRSIGHGPPVVLLHPSPRSASHLGPMMRAWADRRTLITVDNPGQGYSDHPDRPEIACYTDLLSSLLSQLDLVGVDVWGTHTGAKIALDLAVRYPDHVQRLVLDGIGMYSAEQIEEFWTDYIRPMVADMHGTHLLEAWHERRDMYLFYPWYQQTADSARTTHPRDVRELPLAFDCELEAFVVSGALTANGRELAAVTYFRVDPGVGARDVDCPSVSRLLLWYRGAARVASALPAPAGDLVVKRVDDMLEAGDYDLVPAEEQIKIKQLRLRRFPEGGSCTDVGVVTEGFRRTDLAVHESDEEVLVLQGWVATDRDNVYRPGDYLCWPAGWIHGPVQGYGAIYVEKHHGVKSAKVVPAYTKGIDIGR</sequence>
<dbReference type="GO" id="GO:0016787">
    <property type="term" value="F:hydrolase activity"/>
    <property type="evidence" value="ECO:0007669"/>
    <property type="project" value="UniProtKB-KW"/>
</dbReference>
<dbReference type="PANTHER" id="PTHR43798">
    <property type="entry name" value="MONOACYLGLYCEROL LIPASE"/>
    <property type="match status" value="1"/>
</dbReference>
<name>A0ABY5Z162_9ACTN</name>
<dbReference type="Proteomes" id="UP001058271">
    <property type="component" value="Chromosome"/>
</dbReference>
<accession>A0ABY5Z162</accession>
<dbReference type="SUPFAM" id="SSF51182">
    <property type="entry name" value="RmlC-like cupins"/>
    <property type="match status" value="1"/>
</dbReference>
<dbReference type="Gene3D" id="2.60.120.10">
    <property type="entry name" value="Jelly Rolls"/>
    <property type="match status" value="1"/>
</dbReference>
<organism evidence="2 3">
    <name type="scientific">Dactylosporangium roseum</name>
    <dbReference type="NCBI Taxonomy" id="47989"/>
    <lineage>
        <taxon>Bacteria</taxon>
        <taxon>Bacillati</taxon>
        <taxon>Actinomycetota</taxon>
        <taxon>Actinomycetes</taxon>
        <taxon>Micromonosporales</taxon>
        <taxon>Micromonosporaceae</taxon>
        <taxon>Dactylosporangium</taxon>
    </lineage>
</organism>
<dbReference type="EMBL" id="CP073721">
    <property type="protein sequence ID" value="UWZ34229.1"/>
    <property type="molecule type" value="Genomic_DNA"/>
</dbReference>
<dbReference type="RefSeq" id="WP_260723531.1">
    <property type="nucleotide sequence ID" value="NZ_BAAABS010000025.1"/>
</dbReference>
<reference evidence="2" key="1">
    <citation type="submission" date="2021-04" db="EMBL/GenBank/DDBJ databases">
        <title>Biosynthetic gene clusters of Dactylosporangioum roseum.</title>
        <authorList>
            <person name="Hartkoorn R.C."/>
            <person name="Beaudoing E."/>
            <person name="Hot D."/>
            <person name="Moureu S."/>
        </authorList>
    </citation>
    <scope>NUCLEOTIDE SEQUENCE</scope>
    <source>
        <strain evidence="2">NRRL B-16295</strain>
    </source>
</reference>
<evidence type="ECO:0000313" key="2">
    <source>
        <dbReference type="EMBL" id="UWZ34229.1"/>
    </source>
</evidence>
<gene>
    <name evidence="2" type="ORF">Drose_23630</name>
</gene>
<dbReference type="InterPro" id="IPR050266">
    <property type="entry name" value="AB_hydrolase_sf"/>
</dbReference>
<dbReference type="Pfam" id="PF00561">
    <property type="entry name" value="Abhydrolase_1"/>
    <property type="match status" value="1"/>
</dbReference>
<dbReference type="PANTHER" id="PTHR43798:SF33">
    <property type="entry name" value="HYDROLASE, PUTATIVE (AFU_ORTHOLOGUE AFUA_2G14860)-RELATED"/>
    <property type="match status" value="1"/>
</dbReference>
<keyword evidence="2" id="KW-0378">Hydrolase</keyword>
<dbReference type="InterPro" id="IPR029058">
    <property type="entry name" value="AB_hydrolase_fold"/>
</dbReference>
<dbReference type="InterPro" id="IPR000073">
    <property type="entry name" value="AB_hydrolase_1"/>
</dbReference>
<dbReference type="InterPro" id="IPR011051">
    <property type="entry name" value="RmlC_Cupin_sf"/>
</dbReference>
<feature type="domain" description="AB hydrolase-1" evidence="1">
    <location>
        <begin position="74"/>
        <end position="173"/>
    </location>
</feature>
<evidence type="ECO:0000313" key="3">
    <source>
        <dbReference type="Proteomes" id="UP001058271"/>
    </source>
</evidence>